<dbReference type="EMBL" id="VFPP01000001">
    <property type="protein sequence ID" value="TQM84023.1"/>
    <property type="molecule type" value="Genomic_DNA"/>
</dbReference>
<name>A0A543JMI9_9PSEU</name>
<keyword evidence="2" id="KW-0456">Lyase</keyword>
<evidence type="ECO:0000256" key="1">
    <source>
        <dbReference type="ARBA" id="ARBA00009174"/>
    </source>
</evidence>
<organism evidence="3 4">
    <name type="scientific">Saccharothrix saharensis</name>
    <dbReference type="NCBI Taxonomy" id="571190"/>
    <lineage>
        <taxon>Bacteria</taxon>
        <taxon>Bacillati</taxon>
        <taxon>Actinomycetota</taxon>
        <taxon>Actinomycetes</taxon>
        <taxon>Pseudonocardiales</taxon>
        <taxon>Pseudonocardiaceae</taxon>
        <taxon>Saccharothrix</taxon>
    </lineage>
</organism>
<reference evidence="3 4" key="1">
    <citation type="submission" date="2019-06" db="EMBL/GenBank/DDBJ databases">
        <title>Sequencing the genomes of 1000 actinobacteria strains.</title>
        <authorList>
            <person name="Klenk H.-P."/>
        </authorList>
    </citation>
    <scope>NUCLEOTIDE SEQUENCE [LARGE SCALE GENOMIC DNA]</scope>
    <source>
        <strain evidence="3 4">DSM 45456</strain>
    </source>
</reference>
<dbReference type="InterPro" id="IPR013114">
    <property type="entry name" value="FabA_FabZ"/>
</dbReference>
<dbReference type="Proteomes" id="UP000316628">
    <property type="component" value="Unassembled WGS sequence"/>
</dbReference>
<comment type="similarity">
    <text evidence="1">Belongs to the thioester dehydratase family. FabZ subfamily.</text>
</comment>
<protein>
    <submittedName>
        <fullName evidence="3">3-hydroxyacyl-[acyl-carrier-protein] dehydratase</fullName>
    </submittedName>
</protein>
<keyword evidence="4" id="KW-1185">Reference proteome</keyword>
<comment type="caution">
    <text evidence="3">The sequence shown here is derived from an EMBL/GenBank/DDBJ whole genome shotgun (WGS) entry which is preliminary data.</text>
</comment>
<dbReference type="InterPro" id="IPR029069">
    <property type="entry name" value="HotDog_dom_sf"/>
</dbReference>
<dbReference type="AlphaFoldDB" id="A0A543JMI9"/>
<dbReference type="SUPFAM" id="SSF54637">
    <property type="entry name" value="Thioesterase/thiol ester dehydrase-isomerase"/>
    <property type="match status" value="1"/>
</dbReference>
<dbReference type="RefSeq" id="WP_141982186.1">
    <property type="nucleotide sequence ID" value="NZ_VFPP01000001.1"/>
</dbReference>
<dbReference type="GO" id="GO:0016829">
    <property type="term" value="F:lyase activity"/>
    <property type="evidence" value="ECO:0007669"/>
    <property type="project" value="UniProtKB-KW"/>
</dbReference>
<evidence type="ECO:0000313" key="4">
    <source>
        <dbReference type="Proteomes" id="UP000316628"/>
    </source>
</evidence>
<dbReference type="PANTHER" id="PTHR30272:SF1">
    <property type="entry name" value="3-HYDROXYACYL-[ACYL-CARRIER-PROTEIN] DEHYDRATASE"/>
    <property type="match status" value="1"/>
</dbReference>
<sequence length="144" mass="15672">MMPSDILRVLPHRHPMLLVDRVVDVTPGEALTALKAVSANEPWYRAPDDFPPTLLLESWCQAAVLLSTWDAPDPDRLVLFGAMADVEFHRPVPPGCVVRHSVRVLDARGAAVAFTGRSEAEGHVVMTVGRVVTTSRAAADLRNS</sequence>
<dbReference type="Pfam" id="PF07977">
    <property type="entry name" value="FabA"/>
    <property type="match status" value="1"/>
</dbReference>
<dbReference type="PANTHER" id="PTHR30272">
    <property type="entry name" value="3-HYDROXYACYL-[ACYL-CARRIER-PROTEIN] DEHYDRATASE"/>
    <property type="match status" value="1"/>
</dbReference>
<evidence type="ECO:0000256" key="2">
    <source>
        <dbReference type="ARBA" id="ARBA00023239"/>
    </source>
</evidence>
<dbReference type="OrthoDB" id="9772788at2"/>
<proteinExistence type="inferred from homology"/>
<evidence type="ECO:0000313" key="3">
    <source>
        <dbReference type="EMBL" id="TQM84023.1"/>
    </source>
</evidence>
<gene>
    <name evidence="3" type="ORF">FHX81_6461</name>
</gene>
<dbReference type="Gene3D" id="3.10.129.10">
    <property type="entry name" value="Hotdog Thioesterase"/>
    <property type="match status" value="1"/>
</dbReference>
<accession>A0A543JMI9</accession>